<dbReference type="Gene3D" id="1.10.3230.30">
    <property type="entry name" value="Phage gp6-like head-tail connector protein"/>
    <property type="match status" value="1"/>
</dbReference>
<gene>
    <name evidence="2" type="ORF">G0Z31_09425</name>
    <name evidence="3" type="ORF">GQX37_10095</name>
    <name evidence="4" type="ORF">GQX52_04430</name>
    <name evidence="1" type="ORF">QU38_13985</name>
</gene>
<proteinExistence type="predicted"/>
<dbReference type="EMBL" id="JAANEC010000104">
    <property type="protein sequence ID" value="NUY12861.1"/>
    <property type="molecule type" value="Genomic_DNA"/>
</dbReference>
<organism evidence="3 7">
    <name type="scientific">Staphylococcus aureus</name>
    <dbReference type="NCBI Taxonomy" id="1280"/>
    <lineage>
        <taxon>Bacteria</taxon>
        <taxon>Bacillati</taxon>
        <taxon>Bacillota</taxon>
        <taxon>Bacilli</taxon>
        <taxon>Bacillales</taxon>
        <taxon>Staphylococcaceae</taxon>
        <taxon>Staphylococcus</taxon>
    </lineage>
</organism>
<evidence type="ECO:0000313" key="7">
    <source>
        <dbReference type="Proteomes" id="UP000547874"/>
    </source>
</evidence>
<dbReference type="InterPro" id="IPR006450">
    <property type="entry name" value="Phage_HK97_gp6-like"/>
</dbReference>
<dbReference type="EMBL" id="JAANDN010000045">
    <property type="protein sequence ID" value="NUY67905.1"/>
    <property type="molecule type" value="Genomic_DNA"/>
</dbReference>
<dbReference type="Proteomes" id="UP000561555">
    <property type="component" value="Unassembled WGS sequence"/>
</dbReference>
<evidence type="ECO:0000313" key="3">
    <source>
        <dbReference type="EMBL" id="NUY12861.1"/>
    </source>
</evidence>
<dbReference type="AlphaFoldDB" id="A0A0D1JXS0"/>
<sequence>MSLEEIKLWLRIDYNFENDLIEGLIQSAKSELLLSGVPDYDKDDLEYPLFCTAIRYIIARDYESRGYSNDQSRSKVFNEKGLQKMILKLKKW</sequence>
<dbReference type="InterPro" id="IPR021146">
    <property type="entry name" value="Phage_gp6-like_head-tail"/>
</dbReference>
<dbReference type="Proteomes" id="UP000547874">
    <property type="component" value="Unassembled WGS sequence"/>
</dbReference>
<dbReference type="Proteomes" id="UP000032274">
    <property type="component" value="Unassembled WGS sequence"/>
</dbReference>
<dbReference type="RefSeq" id="WP_000050975.1">
    <property type="nucleotide sequence ID" value="NC_021670.1"/>
</dbReference>
<reference evidence="1 5" key="1">
    <citation type="submission" date="2015-01" db="EMBL/GenBank/DDBJ databases">
        <title>Characterization of Swiss Staphylococcus aureus strains involved in food poisoning.</title>
        <authorList>
            <person name="Crovadore J."/>
            <person name="Chablais R."/>
            <person name="Tonacini J."/>
            <person name="Schnyder B."/>
            <person name="Lefort F."/>
        </authorList>
    </citation>
    <scope>NUCLEOTIDE SEQUENCE [LARGE SCALE GENOMIC DNA]</scope>
    <source>
        <strain evidence="1 5">SA-120</strain>
    </source>
</reference>
<evidence type="ECO:0000313" key="5">
    <source>
        <dbReference type="Proteomes" id="UP000032274"/>
    </source>
</evidence>
<protein>
    <submittedName>
        <fullName evidence="3">Phage gp6-like head-tail connector protein</fullName>
    </submittedName>
    <submittedName>
        <fullName evidence="1">Phage head-tail adapter protein</fullName>
    </submittedName>
</protein>
<evidence type="ECO:0000313" key="8">
    <source>
        <dbReference type="Proteomes" id="UP000561555"/>
    </source>
</evidence>
<comment type="caution">
    <text evidence="3">The sequence shown here is derived from an EMBL/GenBank/DDBJ whole genome shotgun (WGS) entry which is preliminary data.</text>
</comment>
<dbReference type="KEGG" id="saur:SABB_02581"/>
<dbReference type="OMA" id="KNDLEYP"/>
<dbReference type="SMR" id="A0A0D1JXS0"/>
<reference evidence="2 6" key="3">
    <citation type="submission" date="2020-02" db="EMBL/GenBank/DDBJ databases">
        <title>Novel Insights Into The Classification of Staphylococcal Beta-Lactamases In Relation To The Cefazolin Inoculum Effect.</title>
        <authorList>
            <person name="Carvajal L.P."/>
            <person name="Rincon S."/>
            <person name="Echeverri A."/>
            <person name="Porras J."/>
            <person name="Rios R."/>
            <person name="Ordonez K."/>
            <person name="Seas C."/>
            <person name="Gomez-Villegas S."/>
            <person name="Diaz L."/>
            <person name="Arias C.A."/>
            <person name="Reyes J."/>
        </authorList>
    </citation>
    <scope>NUCLEOTIDE SEQUENCE [LARGE SCALE GENOMIC DNA]</scope>
    <source>
        <strain evidence="2 6">UP127</strain>
    </source>
</reference>
<accession>A0A2U0IL66</accession>
<dbReference type="NCBIfam" id="TIGR01560">
    <property type="entry name" value="put_DNA_pack"/>
    <property type="match status" value="1"/>
</dbReference>
<accession>A0A0D1JXS0</accession>
<evidence type="ECO:0000313" key="4">
    <source>
        <dbReference type="EMBL" id="NUY67905.1"/>
    </source>
</evidence>
<evidence type="ECO:0000313" key="2">
    <source>
        <dbReference type="EMBL" id="NGK21715.1"/>
    </source>
</evidence>
<dbReference type="Pfam" id="PF05135">
    <property type="entry name" value="Phage_connect_1"/>
    <property type="match status" value="1"/>
</dbReference>
<evidence type="ECO:0000313" key="1">
    <source>
        <dbReference type="EMBL" id="KIT96025.1"/>
    </source>
</evidence>
<dbReference type="EMBL" id="JXIG01000629">
    <property type="protein sequence ID" value="KIT96025.1"/>
    <property type="molecule type" value="Genomic_DNA"/>
</dbReference>
<dbReference type="CDD" id="cd08054">
    <property type="entry name" value="gp6"/>
    <property type="match status" value="1"/>
</dbReference>
<reference evidence="7 8" key="2">
    <citation type="journal article" date="2020" name="J. Antimicrob. Chemother.">
        <title>Detection of heterogeneous vancomycin intermediate resistance in MRSA isolates from Latin America.</title>
        <authorList>
            <person name="Castro B.E."/>
            <person name="Berrio M."/>
            <person name="Vargas M.L."/>
            <person name="Carvajal L.P."/>
            <person name="Millan L.V."/>
            <person name="Rios R."/>
            <person name="Hernandez A.K."/>
            <person name="Rincon S."/>
            <person name="Cubides P."/>
            <person name="Forero E."/>
            <person name="Dinh A."/>
            <person name="Seas C."/>
            <person name="Munita J.M."/>
            <person name="Arias C.A."/>
            <person name="Reyes J."/>
            <person name="Diaz L."/>
        </authorList>
    </citation>
    <scope>NUCLEOTIDE SEQUENCE [LARGE SCALE GENOMIC DNA]</scope>
    <source>
        <strain evidence="3 7">UE1097</strain>
        <strain evidence="4 8">UP89</strain>
    </source>
</reference>
<name>A0A0D1JXS0_STAAU</name>
<dbReference type="Proteomes" id="UP000478431">
    <property type="component" value="Unassembled WGS sequence"/>
</dbReference>
<dbReference type="EMBL" id="JAAJIY010000029">
    <property type="protein sequence ID" value="NGK21715.1"/>
    <property type="molecule type" value="Genomic_DNA"/>
</dbReference>
<evidence type="ECO:0000313" key="6">
    <source>
        <dbReference type="Proteomes" id="UP000478431"/>
    </source>
</evidence>